<evidence type="ECO:0000256" key="7">
    <source>
        <dbReference type="ARBA" id="ARBA00022723"/>
    </source>
</evidence>
<dbReference type="SUPFAM" id="SSF52113">
    <property type="entry name" value="BRCT domain"/>
    <property type="match status" value="1"/>
</dbReference>
<keyword evidence="12" id="KW-0539">Nucleus</keyword>
<comment type="cofactor">
    <cofactor evidence="13">
        <name>Mg(2+)</name>
        <dbReference type="ChEBI" id="CHEBI:18420"/>
    </cofactor>
    <text evidence="13">Binds 2 magnesium ions.</text>
</comment>
<dbReference type="PIRSF" id="PIRSF036573">
    <property type="entry name" value="REV1"/>
    <property type="match status" value="1"/>
</dbReference>
<feature type="region of interest" description="Disordered" evidence="14">
    <location>
        <begin position="454"/>
        <end position="481"/>
    </location>
</feature>
<keyword evidence="9 13" id="KW-0460">Magnesium</keyword>
<keyword evidence="8" id="KW-0227">DNA damage</keyword>
<keyword evidence="10" id="KW-0238">DNA-binding</keyword>
<dbReference type="RefSeq" id="XP_018009679.2">
    <property type="nucleotide sequence ID" value="XM_018154190.2"/>
</dbReference>
<dbReference type="Gene3D" id="1.10.150.20">
    <property type="entry name" value="5' to 3' exonuclease, C-terminal subdomain"/>
    <property type="match status" value="1"/>
</dbReference>
<dbReference type="GO" id="GO:0017125">
    <property type="term" value="F:deoxycytidyl transferase activity"/>
    <property type="evidence" value="ECO:0007669"/>
    <property type="project" value="TreeGrafter"/>
</dbReference>
<dbReference type="GO" id="GO:0006281">
    <property type="term" value="P:DNA repair"/>
    <property type="evidence" value="ECO:0007669"/>
    <property type="project" value="UniProtKB-KW"/>
</dbReference>
<dbReference type="Pfam" id="PF21999">
    <property type="entry name" value="IMS_HHH_1"/>
    <property type="match status" value="1"/>
</dbReference>
<dbReference type="Gene3D" id="3.30.1490.100">
    <property type="entry name" value="DNA polymerase, Y-family, little finger domain"/>
    <property type="match status" value="1"/>
</dbReference>
<dbReference type="GO" id="GO:0046872">
    <property type="term" value="F:metal ion binding"/>
    <property type="evidence" value="ECO:0007669"/>
    <property type="project" value="UniProtKB-KW"/>
</dbReference>
<reference evidence="18 19" key="1">
    <citation type="submission" date="2025-04" db="UniProtKB">
        <authorList>
            <consortium name="RefSeq"/>
        </authorList>
    </citation>
    <scope>IDENTIFICATION</scope>
    <source>
        <tissue evidence="18 19">Whole organism</tissue>
    </source>
</reference>
<dbReference type="InterPro" id="IPR036775">
    <property type="entry name" value="DNA_pol_Y-fam_lit_finger_sf"/>
</dbReference>
<feature type="binding site" evidence="13">
    <location>
        <position position="725"/>
    </location>
    <ligand>
        <name>Mg(2+)</name>
        <dbReference type="ChEBI" id="CHEBI:18420"/>
        <label>1</label>
    </ligand>
</feature>
<gene>
    <name evidence="18 19" type="primary">LOC108667197</name>
</gene>
<dbReference type="GeneID" id="108667197"/>
<dbReference type="SUPFAM" id="SSF56672">
    <property type="entry name" value="DNA/RNA polymerases"/>
    <property type="match status" value="2"/>
</dbReference>
<feature type="compositionally biased region" description="Polar residues" evidence="14">
    <location>
        <begin position="1114"/>
        <end position="1124"/>
    </location>
</feature>
<dbReference type="InterPro" id="IPR025527">
    <property type="entry name" value="HUWE1/Rev1_UBM"/>
</dbReference>
<evidence type="ECO:0000259" key="15">
    <source>
        <dbReference type="PROSITE" id="PS50172"/>
    </source>
</evidence>
<keyword evidence="4" id="KW-0237">DNA synthesis</keyword>
<evidence type="ECO:0000256" key="10">
    <source>
        <dbReference type="ARBA" id="ARBA00023125"/>
    </source>
</evidence>
<evidence type="ECO:0000256" key="2">
    <source>
        <dbReference type="ARBA" id="ARBA00010945"/>
    </source>
</evidence>
<dbReference type="GO" id="GO:0003887">
    <property type="term" value="F:DNA-directed DNA polymerase activity"/>
    <property type="evidence" value="ECO:0007669"/>
    <property type="project" value="InterPro"/>
</dbReference>
<keyword evidence="5" id="KW-0808">Transferase</keyword>
<organism evidence="17 18">
    <name type="scientific">Hyalella azteca</name>
    <name type="common">Amphipod</name>
    <dbReference type="NCBI Taxonomy" id="294128"/>
    <lineage>
        <taxon>Eukaryota</taxon>
        <taxon>Metazoa</taxon>
        <taxon>Ecdysozoa</taxon>
        <taxon>Arthropoda</taxon>
        <taxon>Crustacea</taxon>
        <taxon>Multicrustacea</taxon>
        <taxon>Malacostraca</taxon>
        <taxon>Eumalacostraca</taxon>
        <taxon>Peracarida</taxon>
        <taxon>Amphipoda</taxon>
        <taxon>Senticaudata</taxon>
        <taxon>Talitrida</taxon>
        <taxon>Talitroidea</taxon>
        <taxon>Hyalellidae</taxon>
        <taxon>Hyalella</taxon>
    </lineage>
</organism>
<evidence type="ECO:0000256" key="4">
    <source>
        <dbReference type="ARBA" id="ARBA00022634"/>
    </source>
</evidence>
<dbReference type="Pfam" id="PF16589">
    <property type="entry name" value="BRCT_2"/>
    <property type="match status" value="1"/>
</dbReference>
<evidence type="ECO:0000256" key="6">
    <source>
        <dbReference type="ARBA" id="ARBA00022695"/>
    </source>
</evidence>
<dbReference type="InterPro" id="IPR043128">
    <property type="entry name" value="Rev_trsase/Diguanyl_cyclase"/>
</dbReference>
<feature type="binding site" evidence="13">
    <location>
        <position position="726"/>
    </location>
    <ligand>
        <name>Mg(2+)</name>
        <dbReference type="ChEBI" id="CHEBI:18420"/>
        <label>1</label>
    </ligand>
</feature>
<keyword evidence="17" id="KW-1185">Reference proteome</keyword>
<feature type="domain" description="UmuC" evidence="16">
    <location>
        <begin position="494"/>
        <end position="812"/>
    </location>
</feature>
<feature type="binding site" evidence="13">
    <location>
        <position position="498"/>
    </location>
    <ligand>
        <name>Mg(2+)</name>
        <dbReference type="ChEBI" id="CHEBI:18420"/>
        <label>1</label>
    </ligand>
</feature>
<evidence type="ECO:0000256" key="1">
    <source>
        <dbReference type="ARBA" id="ARBA00004123"/>
    </source>
</evidence>
<feature type="region of interest" description="Disordered" evidence="14">
    <location>
        <begin position="1112"/>
        <end position="1132"/>
    </location>
</feature>
<dbReference type="PROSITE" id="PS50173">
    <property type="entry name" value="UMUC"/>
    <property type="match status" value="1"/>
</dbReference>
<name>A0A8B7N8R6_HYAAZ</name>
<dbReference type="GO" id="GO:0042276">
    <property type="term" value="P:error-prone translesion synthesis"/>
    <property type="evidence" value="ECO:0007669"/>
    <property type="project" value="InterPro"/>
</dbReference>
<dbReference type="Gene3D" id="3.40.1170.60">
    <property type="match status" value="1"/>
</dbReference>
<dbReference type="InterPro" id="IPR053848">
    <property type="entry name" value="IMS_HHH_1"/>
</dbReference>
<feature type="region of interest" description="Disordered" evidence="14">
    <location>
        <begin position="1264"/>
        <end position="1316"/>
    </location>
</feature>
<proteinExistence type="inferred from homology"/>
<dbReference type="PANTHER" id="PTHR45990">
    <property type="entry name" value="DNA REPAIR PROTEIN REV1"/>
    <property type="match status" value="1"/>
</dbReference>
<comment type="similarity">
    <text evidence="2">Belongs to the DNA polymerase type-Y family.</text>
</comment>
<dbReference type="FunFam" id="3.40.50.10190:FF:000011">
    <property type="entry name" value="DNA repair protein REV1"/>
    <property type="match status" value="1"/>
</dbReference>
<comment type="subcellular location">
    <subcellularLocation>
        <location evidence="1">Nucleus</location>
    </subcellularLocation>
</comment>
<evidence type="ECO:0000256" key="5">
    <source>
        <dbReference type="ARBA" id="ARBA00022679"/>
    </source>
</evidence>
<dbReference type="InterPro" id="IPR017961">
    <property type="entry name" value="DNA_pol_Y-fam_little_finger"/>
</dbReference>
<feature type="domain" description="BRCT" evidence="15">
    <location>
        <begin position="46"/>
        <end position="133"/>
    </location>
</feature>
<dbReference type="FunFam" id="3.30.1490.100:FF:000001">
    <property type="entry name" value="DNA repair protein REV1"/>
    <property type="match status" value="1"/>
</dbReference>
<keyword evidence="11" id="KW-0234">DNA repair</keyword>
<feature type="compositionally biased region" description="Polar residues" evidence="14">
    <location>
        <begin position="459"/>
        <end position="469"/>
    </location>
</feature>
<keyword evidence="7 13" id="KW-0479">Metal-binding</keyword>
<dbReference type="Gene3D" id="1.20.58.1280">
    <property type="entry name" value="DNA repair protein Rev1, C-terminal domain"/>
    <property type="match status" value="1"/>
</dbReference>
<dbReference type="OMA" id="STHVTQD"/>
<dbReference type="Pfam" id="PF16727">
    <property type="entry name" value="REV1_C"/>
    <property type="match status" value="1"/>
</dbReference>
<dbReference type="CDD" id="cd17719">
    <property type="entry name" value="BRCT_Rev1"/>
    <property type="match status" value="1"/>
</dbReference>
<feature type="region of interest" description="Disordered" evidence="14">
    <location>
        <begin position="1"/>
        <end position="20"/>
    </location>
</feature>
<dbReference type="InterPro" id="IPR043502">
    <property type="entry name" value="DNA/RNA_pol_sf"/>
</dbReference>
<evidence type="ECO:0000256" key="8">
    <source>
        <dbReference type="ARBA" id="ARBA00022763"/>
    </source>
</evidence>
<dbReference type="GO" id="GO:0005634">
    <property type="term" value="C:nucleus"/>
    <property type="evidence" value="ECO:0007669"/>
    <property type="project" value="UniProtKB-SubCell"/>
</dbReference>
<dbReference type="InterPro" id="IPR038401">
    <property type="entry name" value="Rev1_C_sf"/>
</dbReference>
<dbReference type="InterPro" id="IPR031991">
    <property type="entry name" value="Rev1_C"/>
</dbReference>
<dbReference type="Gene3D" id="3.30.70.270">
    <property type="match status" value="2"/>
</dbReference>
<evidence type="ECO:0000256" key="11">
    <source>
        <dbReference type="ARBA" id="ARBA00023204"/>
    </source>
</evidence>
<dbReference type="OrthoDB" id="427711at2759"/>
<dbReference type="Gene3D" id="3.40.50.10190">
    <property type="entry name" value="BRCT domain"/>
    <property type="match status" value="1"/>
</dbReference>
<dbReference type="Proteomes" id="UP000694843">
    <property type="component" value="Unplaced"/>
</dbReference>
<dbReference type="InterPro" id="IPR012112">
    <property type="entry name" value="REV1"/>
</dbReference>
<protein>
    <recommendedName>
        <fullName evidence="3">DNA repair protein REV1</fullName>
    </recommendedName>
</protein>
<dbReference type="Pfam" id="PF14377">
    <property type="entry name" value="UBM"/>
    <property type="match status" value="2"/>
</dbReference>
<accession>A0A8B7N8R6</accession>
<dbReference type="InterPro" id="IPR001357">
    <property type="entry name" value="BRCT_dom"/>
</dbReference>
<dbReference type="Gene3D" id="6.10.250.1490">
    <property type="match status" value="1"/>
</dbReference>
<dbReference type="PANTHER" id="PTHR45990:SF1">
    <property type="entry name" value="DNA REPAIR PROTEIN REV1"/>
    <property type="match status" value="1"/>
</dbReference>
<evidence type="ECO:0000256" key="13">
    <source>
        <dbReference type="PIRSR" id="PIRSR036573-2"/>
    </source>
</evidence>
<evidence type="ECO:0000256" key="9">
    <source>
        <dbReference type="ARBA" id="ARBA00022842"/>
    </source>
</evidence>
<dbReference type="SMART" id="SM00292">
    <property type="entry name" value="BRCT"/>
    <property type="match status" value="1"/>
</dbReference>
<dbReference type="GO" id="GO:0003684">
    <property type="term" value="F:damaged DNA binding"/>
    <property type="evidence" value="ECO:0007669"/>
    <property type="project" value="InterPro"/>
</dbReference>
<evidence type="ECO:0000313" key="17">
    <source>
        <dbReference type="Proteomes" id="UP000694843"/>
    </source>
</evidence>
<evidence type="ECO:0000256" key="12">
    <source>
        <dbReference type="ARBA" id="ARBA00023242"/>
    </source>
</evidence>
<dbReference type="GO" id="GO:0070987">
    <property type="term" value="P:error-free translesion synthesis"/>
    <property type="evidence" value="ECO:0007669"/>
    <property type="project" value="TreeGrafter"/>
</dbReference>
<dbReference type="Pfam" id="PF00817">
    <property type="entry name" value="IMS"/>
    <property type="match status" value="2"/>
</dbReference>
<keyword evidence="6" id="KW-0548">Nucleotidyltransferase</keyword>
<sequence>MSNKSGSDRGRKRRKNHGNGFEEWGGYMATKLLKLEGQCKQEACSENSGIFAGIAIFVNGYTEPSAEELKRIMLSNGGTFHHYYSRRRTTHIIASNLPHTKVRRLNTDFIVKASWIVDSLAAGRLLDYTNYLLYTKQSSVQPKIAFSKTNEATGSHSIISNTKSCVNLGEDDIRVQVRTQATEKENEEIEQNIDGSSRPDDTKLIDARINSDLVNQNSGLFELHVTKNNISNSNKSSTLIQTCSAGGISEEEFANQLSYAASDSPTLSRSCNGTSELMSNSAGANGAFVSKIPDVEEESSDNSYQECEHSYIQEFSTGVTSLPGNRGEANIKEQNPDCVSSPMVVENDISVSNYTSEENLLSSEPPMPSGSSEPFINIARPPQRNTSNREYDHPSNTSNPNFLADFYNNSRLHHLSTMATMFKDYVIKLTQKPRDDSGKIMFKKYLLEQKASGELHSPSAATPSLQATPNGRDAFDDSSQVSEAKMPQPSDRIIMHIDMDCFFVSVSLRNRPDLLGKPVVVTHAKGNRANKRPGADIHAEFKLYRERQQTKQRRQNIDDKIANKLGRLNSFETITSNVKNRISEDKNSNNIDEGFDDWDDYSELDEASILKAFEHTEENHLADNQELIDAEKFKAKTDGDETFIKSDNRRTTLLDSSSSLSEIACCSYEARKAGVSNGMFLGAALKLCPDLHTIPYDFEGYKQVSFQLYDIVASYSRSIEAVSCDELYADVSDIIRELRDSHGATPSLLAACIRDHVTRVTKCGCSAGLGSSKLSARLATKLAKPQGHVYLDGVALQHHLKSLPLRDLPGVGRNLSERLREAGAVTCGDLRSWSHGRLSAVCGRRTAATLLSFCNGIDDRPVISHHIRKSVSAEVNYGIRFETEVDARDFLGQLCEEVSQRLRSIDVKGRCISLKLKVRSKEASRETAKFMGHGVCDNITKSVPLTRPTDDAQVLLQETLKLLAQIKVAWCDFRGVGIQVSKLEKNKACAVEDKTAIMRFLVKQKKDDKVTEPGVKIDTIGKQDEIERVARPSAKSVINLINNSKNISSGLTESKVLDVDVLLALPSDLRQQIIAEYEQQGYTIPVVANHCRLAPDTFDISEDVRLDTNDIENKISNSGSSQAGPSGYKPENLRTEVEMLDTKIEKTGYRAQSSNVHQSMNGETLMRDVSAAASAGPEVLDDDFSVASDELLNMSPRGPEDERDDENLINQSQIDSSFLQALPEELQEEMKRDYQRQKKVLHGLTSPRKTIGPEAVASTSVRAEISPLRPRGEGQQSGLWSLSPRKAAGKNVASPNKRGRRRGRPPKCDTRRIGSSIQQKSVVRGGMASNEIALLAIPSVCNEASCFGIEGNSSPLLNDESCDSALPVTEGQKPSLCGETDLPSVRNLIKEWLCSTPAPSEEDGQILSTYFCGLAAAKQLEMLDCLLKLLYRKIGCMAAEGAAWRATYRSLVEDLQRVMVREYGAPLQVQLFS</sequence>
<dbReference type="InterPro" id="IPR001126">
    <property type="entry name" value="UmuC"/>
</dbReference>
<evidence type="ECO:0000259" key="16">
    <source>
        <dbReference type="PROSITE" id="PS50173"/>
    </source>
</evidence>
<evidence type="ECO:0000313" key="19">
    <source>
        <dbReference type="RefSeq" id="XP_047740745.1"/>
    </source>
</evidence>
<dbReference type="InterPro" id="IPR036420">
    <property type="entry name" value="BRCT_dom_sf"/>
</dbReference>
<evidence type="ECO:0000256" key="3">
    <source>
        <dbReference type="ARBA" id="ARBA00020399"/>
    </source>
</evidence>
<dbReference type="RefSeq" id="XP_047740745.1">
    <property type="nucleotide sequence ID" value="XM_047884789.1"/>
</dbReference>
<evidence type="ECO:0000256" key="14">
    <source>
        <dbReference type="SAM" id="MobiDB-lite"/>
    </source>
</evidence>
<dbReference type="Pfam" id="PF11799">
    <property type="entry name" value="IMS_C"/>
    <property type="match status" value="1"/>
</dbReference>
<evidence type="ECO:0000313" key="18">
    <source>
        <dbReference type="RefSeq" id="XP_018009679.2"/>
    </source>
</evidence>
<dbReference type="KEGG" id="hazt:108667197"/>
<dbReference type="PROSITE" id="PS50172">
    <property type="entry name" value="BRCT"/>
    <property type="match status" value="1"/>
</dbReference>
<dbReference type="SUPFAM" id="SSF100879">
    <property type="entry name" value="Lesion bypass DNA polymerase (Y-family), little finger domain"/>
    <property type="match status" value="1"/>
</dbReference>